<evidence type="ECO:0000256" key="1">
    <source>
        <dbReference type="SAM" id="MobiDB-lite"/>
    </source>
</evidence>
<accession>G2YIY8</accession>
<reference evidence="3" key="1">
    <citation type="journal article" date="2011" name="PLoS Genet.">
        <title>Genomic analysis of the necrotrophic fungal pathogens Sclerotinia sclerotiorum and Botrytis cinerea.</title>
        <authorList>
            <person name="Amselem J."/>
            <person name="Cuomo C.A."/>
            <person name="van Kan J.A."/>
            <person name="Viaud M."/>
            <person name="Benito E.P."/>
            <person name="Couloux A."/>
            <person name="Coutinho P.M."/>
            <person name="de Vries R.P."/>
            <person name="Dyer P.S."/>
            <person name="Fillinger S."/>
            <person name="Fournier E."/>
            <person name="Gout L."/>
            <person name="Hahn M."/>
            <person name="Kohn L."/>
            <person name="Lapalu N."/>
            <person name="Plummer K.M."/>
            <person name="Pradier J.M."/>
            <person name="Quevillon E."/>
            <person name="Sharon A."/>
            <person name="Simon A."/>
            <person name="ten Have A."/>
            <person name="Tudzynski B."/>
            <person name="Tudzynski P."/>
            <person name="Wincker P."/>
            <person name="Andrew M."/>
            <person name="Anthouard V."/>
            <person name="Beever R.E."/>
            <person name="Beffa R."/>
            <person name="Benoit I."/>
            <person name="Bouzid O."/>
            <person name="Brault B."/>
            <person name="Chen Z."/>
            <person name="Choquer M."/>
            <person name="Collemare J."/>
            <person name="Cotton P."/>
            <person name="Danchin E.G."/>
            <person name="Da Silva C."/>
            <person name="Gautier A."/>
            <person name="Giraud C."/>
            <person name="Giraud T."/>
            <person name="Gonzalez C."/>
            <person name="Grossetete S."/>
            <person name="Guldener U."/>
            <person name="Henrissat B."/>
            <person name="Howlett B.J."/>
            <person name="Kodira C."/>
            <person name="Kretschmer M."/>
            <person name="Lappartient A."/>
            <person name="Leroch M."/>
            <person name="Levis C."/>
            <person name="Mauceli E."/>
            <person name="Neuveglise C."/>
            <person name="Oeser B."/>
            <person name="Pearson M."/>
            <person name="Poulain J."/>
            <person name="Poussereau N."/>
            <person name="Quesneville H."/>
            <person name="Rascle C."/>
            <person name="Schumacher J."/>
            <person name="Segurens B."/>
            <person name="Sexton A."/>
            <person name="Silva E."/>
            <person name="Sirven C."/>
            <person name="Soanes D.M."/>
            <person name="Talbot N.J."/>
            <person name="Templeton M."/>
            <person name="Yandava C."/>
            <person name="Yarden O."/>
            <person name="Zeng Q."/>
            <person name="Rollins J.A."/>
            <person name="Lebrun M.H."/>
            <person name="Dickman M."/>
        </authorList>
    </citation>
    <scope>NUCLEOTIDE SEQUENCE [LARGE SCALE GENOMIC DNA]</scope>
    <source>
        <strain evidence="3">T4</strain>
    </source>
</reference>
<proteinExistence type="predicted"/>
<dbReference type="AlphaFoldDB" id="G2YIY8"/>
<sequence>MKEIQMDPRNSFLETFQKYSSYLHTALLAPLAQFPIQSPSPSPLPKPHAPSTNNSLPPHSHFHTPPPIHSTTNLTQHQSKQVM</sequence>
<feature type="compositionally biased region" description="Pro residues" evidence="1">
    <location>
        <begin position="38"/>
        <end position="48"/>
    </location>
</feature>
<dbReference type="HOGENOM" id="CLU_2542314_0_0_1"/>
<organism evidence="2 3">
    <name type="scientific">Botryotinia fuckeliana (strain T4)</name>
    <name type="common">Noble rot fungus</name>
    <name type="synonym">Botrytis cinerea</name>
    <dbReference type="NCBI Taxonomy" id="999810"/>
    <lineage>
        <taxon>Eukaryota</taxon>
        <taxon>Fungi</taxon>
        <taxon>Dikarya</taxon>
        <taxon>Ascomycota</taxon>
        <taxon>Pezizomycotina</taxon>
        <taxon>Leotiomycetes</taxon>
        <taxon>Helotiales</taxon>
        <taxon>Sclerotiniaceae</taxon>
        <taxon>Botrytis</taxon>
    </lineage>
</organism>
<dbReference type="Proteomes" id="UP000008177">
    <property type="component" value="Unplaced contigs"/>
</dbReference>
<evidence type="ECO:0000313" key="3">
    <source>
        <dbReference type="Proteomes" id="UP000008177"/>
    </source>
</evidence>
<dbReference type="EMBL" id="FQ790337">
    <property type="protein sequence ID" value="CCD51675.1"/>
    <property type="molecule type" value="Genomic_DNA"/>
</dbReference>
<gene>
    <name evidence="2" type="ORF">BofuT4_uP019810.1</name>
</gene>
<protein>
    <submittedName>
        <fullName evidence="2">Uncharacterized protein</fullName>
    </submittedName>
</protein>
<evidence type="ECO:0000313" key="2">
    <source>
        <dbReference type="EMBL" id="CCD51675.1"/>
    </source>
</evidence>
<dbReference type="InParanoid" id="G2YIY8"/>
<feature type="region of interest" description="Disordered" evidence="1">
    <location>
        <begin position="34"/>
        <end position="83"/>
    </location>
</feature>
<name>G2YIY8_BOTF4</name>
<feature type="compositionally biased region" description="Polar residues" evidence="1">
    <location>
        <begin position="69"/>
        <end position="83"/>
    </location>
</feature>